<keyword evidence="2" id="KW-0732">Signal</keyword>
<dbReference type="Pfam" id="PF13365">
    <property type="entry name" value="Trypsin_2"/>
    <property type="match status" value="1"/>
</dbReference>
<dbReference type="PROSITE" id="PS00134">
    <property type="entry name" value="TRYPSIN_HIS"/>
    <property type="match status" value="1"/>
</dbReference>
<dbReference type="Gene3D" id="2.40.10.10">
    <property type="entry name" value="Trypsin-like serine proteases"/>
    <property type="match status" value="1"/>
</dbReference>
<dbReference type="InterPro" id="IPR009003">
    <property type="entry name" value="Peptidase_S1_PA"/>
</dbReference>
<dbReference type="OrthoDB" id="546450at2759"/>
<dbReference type="InterPro" id="IPR028301">
    <property type="entry name" value="V8_his_AS"/>
</dbReference>
<evidence type="ECO:0000256" key="1">
    <source>
        <dbReference type="ARBA" id="ARBA00007664"/>
    </source>
</evidence>
<dbReference type="GO" id="GO:0006508">
    <property type="term" value="P:proteolysis"/>
    <property type="evidence" value="ECO:0007669"/>
    <property type="project" value="InterPro"/>
</dbReference>
<dbReference type="SUPFAM" id="SSF50494">
    <property type="entry name" value="Trypsin-like serine proteases"/>
    <property type="match status" value="1"/>
</dbReference>
<organism evidence="4 5">
    <name type="scientific">Raphidocelis subcapitata</name>
    <dbReference type="NCBI Taxonomy" id="307507"/>
    <lineage>
        <taxon>Eukaryota</taxon>
        <taxon>Viridiplantae</taxon>
        <taxon>Chlorophyta</taxon>
        <taxon>core chlorophytes</taxon>
        <taxon>Chlorophyceae</taxon>
        <taxon>CS clade</taxon>
        <taxon>Sphaeropleales</taxon>
        <taxon>Selenastraceae</taxon>
        <taxon>Raphidocelis</taxon>
    </lineage>
</organism>
<keyword evidence="5" id="KW-1185">Reference proteome</keyword>
<gene>
    <name evidence="4" type="ORF">Rsub_12649</name>
</gene>
<accession>A0A2V0PJQ6</accession>
<dbReference type="PROSITE" id="PS00672">
    <property type="entry name" value="V8_HIS"/>
    <property type="match status" value="1"/>
</dbReference>
<dbReference type="PANTHER" id="PTHR15462">
    <property type="entry name" value="SERINE PROTEASE"/>
    <property type="match status" value="1"/>
</dbReference>
<proteinExistence type="inferred from homology"/>
<reference evidence="4 5" key="1">
    <citation type="journal article" date="2018" name="Sci. Rep.">
        <title>Raphidocelis subcapitata (=Pseudokirchneriella subcapitata) provides an insight into genome evolution and environmental adaptations in the Sphaeropleales.</title>
        <authorList>
            <person name="Suzuki S."/>
            <person name="Yamaguchi H."/>
            <person name="Nakajima N."/>
            <person name="Kawachi M."/>
        </authorList>
    </citation>
    <scope>NUCLEOTIDE SEQUENCE [LARGE SCALE GENOMIC DNA]</scope>
    <source>
        <strain evidence="4 5">NIES-35</strain>
    </source>
</reference>
<dbReference type="InterPro" id="IPR001314">
    <property type="entry name" value="Peptidase_S1A"/>
</dbReference>
<dbReference type="InterPro" id="IPR018114">
    <property type="entry name" value="TRYPSIN_HIS"/>
</dbReference>
<sequence length="261" mass="25465">MWPCTAVGQLDIGPSSGSSSTQDDGSGLTCTGVLIGPDTVLTAAHCVWDAWRGGFYGSLHFAAGRHNASGCSVSSPFGAVPWRDVTIFGQFADALEPDLAVVRLAVPVGRYTGWAGVQATACGDAKPLRMELVGYGGGAEGAGSDDDGASGGGGGGGGGGAGVRWPAGSCTRSFCDIRTACSASSSGDGGADGADTGGGAATVQHMCDAQPGQSGSPMMGSGGYVRLVHSAGTLLFDAGTAGGGNAATLLTPSILAALAQW</sequence>
<dbReference type="PRINTS" id="PR00722">
    <property type="entry name" value="CHYMOTRYPSIN"/>
</dbReference>
<dbReference type="PANTHER" id="PTHR15462:SF8">
    <property type="entry name" value="SERINE PROTEASE"/>
    <property type="match status" value="1"/>
</dbReference>
<dbReference type="InterPro" id="IPR001254">
    <property type="entry name" value="Trypsin_dom"/>
</dbReference>
<dbReference type="Proteomes" id="UP000247498">
    <property type="component" value="Unassembled WGS sequence"/>
</dbReference>
<name>A0A2V0PJQ6_9CHLO</name>
<dbReference type="GO" id="GO:0004252">
    <property type="term" value="F:serine-type endopeptidase activity"/>
    <property type="evidence" value="ECO:0007669"/>
    <property type="project" value="InterPro"/>
</dbReference>
<dbReference type="AlphaFoldDB" id="A0A2V0PJQ6"/>
<comment type="similarity">
    <text evidence="1">Belongs to the peptidase S1 family.</text>
</comment>
<dbReference type="InterPro" id="IPR050966">
    <property type="entry name" value="Glutamyl_endopeptidase"/>
</dbReference>
<dbReference type="EMBL" id="BDRX01000182">
    <property type="protein sequence ID" value="GBF99956.1"/>
    <property type="molecule type" value="Genomic_DNA"/>
</dbReference>
<feature type="domain" description="Peptidase S1" evidence="3">
    <location>
        <begin position="1"/>
        <end position="261"/>
    </location>
</feature>
<evidence type="ECO:0000259" key="3">
    <source>
        <dbReference type="PROSITE" id="PS50240"/>
    </source>
</evidence>
<evidence type="ECO:0000313" key="5">
    <source>
        <dbReference type="Proteomes" id="UP000247498"/>
    </source>
</evidence>
<protein>
    <recommendedName>
        <fullName evidence="3">Peptidase S1 domain-containing protein</fullName>
    </recommendedName>
</protein>
<dbReference type="InterPro" id="IPR043504">
    <property type="entry name" value="Peptidase_S1_PA_chymotrypsin"/>
</dbReference>
<dbReference type="PROSITE" id="PS50240">
    <property type="entry name" value="TRYPSIN_DOM"/>
    <property type="match status" value="1"/>
</dbReference>
<dbReference type="InParanoid" id="A0A2V0PJQ6"/>
<evidence type="ECO:0000256" key="2">
    <source>
        <dbReference type="ARBA" id="ARBA00022729"/>
    </source>
</evidence>
<comment type="caution">
    <text evidence="4">The sequence shown here is derived from an EMBL/GenBank/DDBJ whole genome shotgun (WGS) entry which is preliminary data.</text>
</comment>
<evidence type="ECO:0000313" key="4">
    <source>
        <dbReference type="EMBL" id="GBF99956.1"/>
    </source>
</evidence>